<sequence>MDISAPEFQANLQIPIDLFVSKSSGAEGGGGLRFTDSSGNLVFRVERQPPKSSYKRVLVDASGNHLIYIHRNQNGSWQGFKGDDSEEKELLFRVEKTLNAFNRTEFKVFPIGENGEDSKSDFKIKGSPFYRSCTIYKGDSILAQTSLMYKLGIQKVLVWRHKFRLTIFPGSVDHAFIAALIVIYFHGRKLWI</sequence>
<dbReference type="Proteomes" id="UP000241394">
    <property type="component" value="Chromosome LG28"/>
</dbReference>
<dbReference type="AlphaFoldDB" id="A0A2R6P6E6"/>
<accession>A0A2R6P6E6</accession>
<evidence type="ECO:0000256" key="2">
    <source>
        <dbReference type="SAM" id="Phobius"/>
    </source>
</evidence>
<feature type="transmembrane region" description="Helical" evidence="2">
    <location>
        <begin position="165"/>
        <end position="186"/>
    </location>
</feature>
<dbReference type="OMA" id="QFPFDLF"/>
<reference evidence="4" key="2">
    <citation type="journal article" date="2018" name="BMC Genomics">
        <title>A manually annotated Actinidia chinensis var. chinensis (kiwifruit) genome highlights the challenges associated with draft genomes and gene prediction in plants.</title>
        <authorList>
            <person name="Pilkington S.M."/>
            <person name="Crowhurst R."/>
            <person name="Hilario E."/>
            <person name="Nardozza S."/>
            <person name="Fraser L."/>
            <person name="Peng Y."/>
            <person name="Gunaseelan K."/>
            <person name="Simpson R."/>
            <person name="Tahir J."/>
            <person name="Deroles S.C."/>
            <person name="Templeton K."/>
            <person name="Luo Z."/>
            <person name="Davy M."/>
            <person name="Cheng C."/>
            <person name="McNeilage M."/>
            <person name="Scaglione D."/>
            <person name="Liu Y."/>
            <person name="Zhang Q."/>
            <person name="Datson P."/>
            <person name="De Silva N."/>
            <person name="Gardiner S.E."/>
            <person name="Bassett H."/>
            <person name="Chagne D."/>
            <person name="McCallum J."/>
            <person name="Dzierzon H."/>
            <person name="Deng C."/>
            <person name="Wang Y.Y."/>
            <person name="Barron L."/>
            <person name="Manako K."/>
            <person name="Bowen J."/>
            <person name="Foster T.M."/>
            <person name="Erridge Z.A."/>
            <person name="Tiffin H."/>
            <person name="Waite C.N."/>
            <person name="Davies K.M."/>
            <person name="Grierson E.P."/>
            <person name="Laing W.A."/>
            <person name="Kirk R."/>
            <person name="Chen X."/>
            <person name="Wood M."/>
            <person name="Montefiori M."/>
            <person name="Brummell D.A."/>
            <person name="Schwinn K.E."/>
            <person name="Catanach A."/>
            <person name="Fullerton C."/>
            <person name="Li D."/>
            <person name="Meiyalaghan S."/>
            <person name="Nieuwenhuizen N."/>
            <person name="Read N."/>
            <person name="Prakash R."/>
            <person name="Hunter D."/>
            <person name="Zhang H."/>
            <person name="McKenzie M."/>
            <person name="Knabel M."/>
            <person name="Harris A."/>
            <person name="Allan A.C."/>
            <person name="Gleave A."/>
            <person name="Chen A."/>
            <person name="Janssen B.J."/>
            <person name="Plunkett B."/>
            <person name="Ampomah-Dwamena C."/>
            <person name="Voogd C."/>
            <person name="Leif D."/>
            <person name="Lafferty D."/>
            <person name="Souleyre E.J.F."/>
            <person name="Varkonyi-Gasic E."/>
            <person name="Gambi F."/>
            <person name="Hanley J."/>
            <person name="Yao J.L."/>
            <person name="Cheung J."/>
            <person name="David K.M."/>
            <person name="Warren B."/>
            <person name="Marsh K."/>
            <person name="Snowden K.C."/>
            <person name="Lin-Wang K."/>
            <person name="Brian L."/>
            <person name="Martinez-Sanchez M."/>
            <person name="Wang M."/>
            <person name="Ileperuma N."/>
            <person name="Macnee N."/>
            <person name="Campin R."/>
            <person name="McAtee P."/>
            <person name="Drummond R.S.M."/>
            <person name="Espley R.V."/>
            <person name="Ireland H.S."/>
            <person name="Wu R."/>
            <person name="Atkinson R.G."/>
            <person name="Karunairetnam S."/>
            <person name="Bulley S."/>
            <person name="Chunkath S."/>
            <person name="Hanley Z."/>
            <person name="Storey R."/>
            <person name="Thrimawithana A.H."/>
            <person name="Thomson S."/>
            <person name="David C."/>
            <person name="Testolin R."/>
            <person name="Huang H."/>
            <person name="Hellens R.P."/>
            <person name="Schaffer R.J."/>
        </authorList>
    </citation>
    <scope>NUCLEOTIDE SEQUENCE [LARGE SCALE GENOMIC DNA]</scope>
    <source>
        <strain evidence="4">cv. Red5</strain>
    </source>
</reference>
<evidence type="ECO:0000256" key="1">
    <source>
        <dbReference type="ARBA" id="ARBA00005437"/>
    </source>
</evidence>
<dbReference type="InParanoid" id="A0A2R6P6E6"/>
<dbReference type="Gramene" id="PSR86216">
    <property type="protein sequence ID" value="PSR86216"/>
    <property type="gene ID" value="CEY00_Acc31854"/>
</dbReference>
<dbReference type="InterPro" id="IPR038595">
    <property type="entry name" value="LOR_sf"/>
</dbReference>
<keyword evidence="2" id="KW-0472">Membrane</keyword>
<dbReference type="OrthoDB" id="770293at2759"/>
<name>A0A2R6P6E6_ACTCC</name>
<evidence type="ECO:0000313" key="4">
    <source>
        <dbReference type="Proteomes" id="UP000241394"/>
    </source>
</evidence>
<organism evidence="3 4">
    <name type="scientific">Actinidia chinensis var. chinensis</name>
    <name type="common">Chinese soft-hair kiwi</name>
    <dbReference type="NCBI Taxonomy" id="1590841"/>
    <lineage>
        <taxon>Eukaryota</taxon>
        <taxon>Viridiplantae</taxon>
        <taxon>Streptophyta</taxon>
        <taxon>Embryophyta</taxon>
        <taxon>Tracheophyta</taxon>
        <taxon>Spermatophyta</taxon>
        <taxon>Magnoliopsida</taxon>
        <taxon>eudicotyledons</taxon>
        <taxon>Gunneridae</taxon>
        <taxon>Pentapetalae</taxon>
        <taxon>asterids</taxon>
        <taxon>Ericales</taxon>
        <taxon>Actinidiaceae</taxon>
        <taxon>Actinidia</taxon>
    </lineage>
</organism>
<dbReference type="EMBL" id="NKQK01000028">
    <property type="protein sequence ID" value="PSR86216.1"/>
    <property type="molecule type" value="Genomic_DNA"/>
</dbReference>
<comment type="caution">
    <text evidence="3">The sequence shown here is derived from an EMBL/GenBank/DDBJ whole genome shotgun (WGS) entry which is preliminary data.</text>
</comment>
<keyword evidence="2" id="KW-0812">Transmembrane</keyword>
<keyword evidence="4" id="KW-1185">Reference proteome</keyword>
<dbReference type="PANTHER" id="PTHR31087">
    <property type="match status" value="1"/>
</dbReference>
<dbReference type="FunCoup" id="A0A2R6P6E6">
    <property type="interactions" value="452"/>
</dbReference>
<reference evidence="3 4" key="1">
    <citation type="submission" date="2017-07" db="EMBL/GenBank/DDBJ databases">
        <title>An improved, manually edited Actinidia chinensis var. chinensis (kiwifruit) genome highlights the challenges associated with draft genomes and gene prediction in plants.</title>
        <authorList>
            <person name="Pilkington S."/>
            <person name="Crowhurst R."/>
            <person name="Hilario E."/>
            <person name="Nardozza S."/>
            <person name="Fraser L."/>
            <person name="Peng Y."/>
            <person name="Gunaseelan K."/>
            <person name="Simpson R."/>
            <person name="Tahir J."/>
            <person name="Deroles S."/>
            <person name="Templeton K."/>
            <person name="Luo Z."/>
            <person name="Davy M."/>
            <person name="Cheng C."/>
            <person name="Mcneilage M."/>
            <person name="Scaglione D."/>
            <person name="Liu Y."/>
            <person name="Zhang Q."/>
            <person name="Datson P."/>
            <person name="De Silva N."/>
            <person name="Gardiner S."/>
            <person name="Bassett H."/>
            <person name="Chagne D."/>
            <person name="Mccallum J."/>
            <person name="Dzierzon H."/>
            <person name="Deng C."/>
            <person name="Wang Y.-Y."/>
            <person name="Barron N."/>
            <person name="Manako K."/>
            <person name="Bowen J."/>
            <person name="Foster T."/>
            <person name="Erridge Z."/>
            <person name="Tiffin H."/>
            <person name="Waite C."/>
            <person name="Davies K."/>
            <person name="Grierson E."/>
            <person name="Laing W."/>
            <person name="Kirk R."/>
            <person name="Chen X."/>
            <person name="Wood M."/>
            <person name="Montefiori M."/>
            <person name="Brummell D."/>
            <person name="Schwinn K."/>
            <person name="Catanach A."/>
            <person name="Fullerton C."/>
            <person name="Li D."/>
            <person name="Meiyalaghan S."/>
            <person name="Nieuwenhuizen N."/>
            <person name="Read N."/>
            <person name="Prakash R."/>
            <person name="Hunter D."/>
            <person name="Zhang H."/>
            <person name="Mckenzie M."/>
            <person name="Knabel M."/>
            <person name="Harris A."/>
            <person name="Allan A."/>
            <person name="Chen A."/>
            <person name="Janssen B."/>
            <person name="Plunkett B."/>
            <person name="Dwamena C."/>
            <person name="Voogd C."/>
            <person name="Leif D."/>
            <person name="Lafferty D."/>
            <person name="Souleyre E."/>
            <person name="Varkonyi-Gasic E."/>
            <person name="Gambi F."/>
            <person name="Hanley J."/>
            <person name="Yao J.-L."/>
            <person name="Cheung J."/>
            <person name="David K."/>
            <person name="Warren B."/>
            <person name="Marsh K."/>
            <person name="Snowden K."/>
            <person name="Lin-Wang K."/>
            <person name="Brian L."/>
            <person name="Martinez-Sanchez M."/>
            <person name="Wang M."/>
            <person name="Ileperuma N."/>
            <person name="Macnee N."/>
            <person name="Campin R."/>
            <person name="Mcatee P."/>
            <person name="Drummond R."/>
            <person name="Espley R."/>
            <person name="Ireland H."/>
            <person name="Wu R."/>
            <person name="Atkinson R."/>
            <person name="Karunairetnam S."/>
            <person name="Bulley S."/>
            <person name="Chunkath S."/>
            <person name="Hanley Z."/>
            <person name="Storey R."/>
            <person name="Thrimawithana A."/>
            <person name="Thomson S."/>
            <person name="David C."/>
            <person name="Testolin R."/>
        </authorList>
    </citation>
    <scope>NUCLEOTIDE SEQUENCE [LARGE SCALE GENOMIC DNA]</scope>
    <source>
        <strain evidence="4">cv. Red5</strain>
        <tissue evidence="3">Young leaf</tissue>
    </source>
</reference>
<proteinExistence type="inferred from homology"/>
<keyword evidence="2" id="KW-1133">Transmembrane helix</keyword>
<gene>
    <name evidence="3" type="ORF">CEY00_Acc31854</name>
</gene>
<dbReference type="SUPFAM" id="SSF54518">
    <property type="entry name" value="Tubby C-terminal domain-like"/>
    <property type="match status" value="1"/>
</dbReference>
<dbReference type="PANTHER" id="PTHR31087:SF85">
    <property type="entry name" value="PROTEIN LURP-ONE-RELATED 7"/>
    <property type="match status" value="1"/>
</dbReference>
<dbReference type="InterPro" id="IPR007612">
    <property type="entry name" value="LOR"/>
</dbReference>
<protein>
    <submittedName>
        <fullName evidence="3">Protein LURP-one-related like</fullName>
    </submittedName>
</protein>
<comment type="similarity">
    <text evidence="1">Belongs to the LOR family.</text>
</comment>
<dbReference type="InterPro" id="IPR025659">
    <property type="entry name" value="Tubby-like_C"/>
</dbReference>
<evidence type="ECO:0000313" key="3">
    <source>
        <dbReference type="EMBL" id="PSR86216.1"/>
    </source>
</evidence>
<dbReference type="Gene3D" id="2.40.160.200">
    <property type="entry name" value="LURP1-related"/>
    <property type="match status" value="1"/>
</dbReference>
<dbReference type="Pfam" id="PF04525">
    <property type="entry name" value="LOR"/>
    <property type="match status" value="1"/>
</dbReference>
<dbReference type="STRING" id="1590841.A0A2R6P6E6"/>